<feature type="signal peptide" evidence="1">
    <location>
        <begin position="1"/>
        <end position="27"/>
    </location>
</feature>
<keyword evidence="4" id="KW-1185">Reference proteome</keyword>
<dbReference type="InterPro" id="IPR050868">
    <property type="entry name" value="ELMO_domain-containing"/>
</dbReference>
<reference evidence="3" key="1">
    <citation type="submission" date="2025-08" db="UniProtKB">
        <authorList>
            <consortium name="Ensembl"/>
        </authorList>
    </citation>
    <scope>IDENTIFICATION</scope>
</reference>
<name>A0A3B3T0D6_9TELE</name>
<dbReference type="Ensembl" id="ENSPKIT00000017454.1">
    <property type="protein sequence ID" value="ENSPKIP00000036507.1"/>
    <property type="gene ID" value="ENSPKIG00000015008.1"/>
</dbReference>
<evidence type="ECO:0000313" key="3">
    <source>
        <dbReference type="Ensembl" id="ENSPKIP00000036507.1"/>
    </source>
</evidence>
<dbReference type="PANTHER" id="PTHR12771">
    <property type="entry name" value="ENGULFMENT AND CELL MOTILITY"/>
    <property type="match status" value="1"/>
</dbReference>
<dbReference type="GeneTree" id="ENSGT00940000156589"/>
<dbReference type="GO" id="GO:0016020">
    <property type="term" value="C:membrane"/>
    <property type="evidence" value="ECO:0007669"/>
    <property type="project" value="TreeGrafter"/>
</dbReference>
<dbReference type="Proteomes" id="UP000261540">
    <property type="component" value="Unplaced"/>
</dbReference>
<reference evidence="3" key="2">
    <citation type="submission" date="2025-09" db="UniProtKB">
        <authorList>
            <consortium name="Ensembl"/>
        </authorList>
    </citation>
    <scope>IDENTIFICATION</scope>
</reference>
<dbReference type="GO" id="GO:0005096">
    <property type="term" value="F:GTPase activator activity"/>
    <property type="evidence" value="ECO:0007669"/>
    <property type="project" value="TreeGrafter"/>
</dbReference>
<dbReference type="AlphaFoldDB" id="A0A3B3T0D6"/>
<dbReference type="PANTHER" id="PTHR12771:SF47">
    <property type="entry name" value="ELMO DOMAIN-CONTAINING PROTEIN 2"/>
    <property type="match status" value="1"/>
</dbReference>
<feature type="domain" description="ELMO" evidence="2">
    <location>
        <begin position="121"/>
        <end position="277"/>
    </location>
</feature>
<evidence type="ECO:0000259" key="2">
    <source>
        <dbReference type="PROSITE" id="PS51335"/>
    </source>
</evidence>
<organism evidence="3 4">
    <name type="scientific">Paramormyrops kingsleyae</name>
    <dbReference type="NCBI Taxonomy" id="1676925"/>
    <lineage>
        <taxon>Eukaryota</taxon>
        <taxon>Metazoa</taxon>
        <taxon>Chordata</taxon>
        <taxon>Craniata</taxon>
        <taxon>Vertebrata</taxon>
        <taxon>Euteleostomi</taxon>
        <taxon>Actinopterygii</taxon>
        <taxon>Neopterygii</taxon>
        <taxon>Teleostei</taxon>
        <taxon>Osteoglossocephala</taxon>
        <taxon>Osteoglossomorpha</taxon>
        <taxon>Osteoglossiformes</taxon>
        <taxon>Mormyridae</taxon>
        <taxon>Paramormyrops</taxon>
    </lineage>
</organism>
<dbReference type="PROSITE" id="PS51335">
    <property type="entry name" value="ELMO"/>
    <property type="match status" value="1"/>
</dbReference>
<accession>A0A3B3T0D6</accession>
<proteinExistence type="predicted"/>
<keyword evidence="1" id="KW-0732">Signal</keyword>
<dbReference type="Pfam" id="PF04727">
    <property type="entry name" value="ELMO_CED12"/>
    <property type="match status" value="1"/>
</dbReference>
<evidence type="ECO:0000256" key="1">
    <source>
        <dbReference type="SAM" id="SignalP"/>
    </source>
</evidence>
<evidence type="ECO:0000313" key="4">
    <source>
        <dbReference type="Proteomes" id="UP000261540"/>
    </source>
</evidence>
<protein>
    <submittedName>
        <fullName evidence="3">ELMO/CED-12 domain containing 2</fullName>
    </submittedName>
</protein>
<feature type="chain" id="PRO_5017434004" evidence="1">
    <location>
        <begin position="28"/>
        <end position="290"/>
    </location>
</feature>
<sequence>MLGYIWQYLYSSLFRLWLKWFLRQITGKCELQRICDGYRQGVARTSRRLLQQTLRTAIDVEESGLEQRVTAIMAEKNIRSEKDPMFKTNLKVCLLQINGYRKLYLYVEDLRKQVFESEKKEHEELLLKLWDLLMPSVKLQSRITKQWGDIGFQGDDPKTDFRGMGMLGLTNLVFFSARYTELSRQVLSHANHPKLGYSYAIVGINLTEMAYSLLKSGALKPHFYNTVDGSPSLEHFHQLYCYLAYEFDKFWIEEEPASIMEFNLYRERFHEKVKMLLGEPDVSLSLKLTS</sequence>
<dbReference type="InterPro" id="IPR006816">
    <property type="entry name" value="ELMO_dom"/>
</dbReference>